<gene>
    <name evidence="2" type="ORF">GEA64_18780</name>
</gene>
<protein>
    <submittedName>
        <fullName evidence="2">Uncharacterized protein</fullName>
    </submittedName>
</protein>
<evidence type="ECO:0000313" key="2">
    <source>
        <dbReference type="EMBL" id="MQL49879.1"/>
    </source>
</evidence>
<organism evidence="2 3">
    <name type="scientific">Photorhabdus khanii</name>
    <dbReference type="NCBI Taxonomy" id="1004150"/>
    <lineage>
        <taxon>Bacteria</taxon>
        <taxon>Pseudomonadati</taxon>
        <taxon>Pseudomonadota</taxon>
        <taxon>Gammaproteobacteria</taxon>
        <taxon>Enterobacterales</taxon>
        <taxon>Morganellaceae</taxon>
        <taxon>Photorhabdus</taxon>
    </lineage>
</organism>
<proteinExistence type="predicted"/>
<name>A0A7C9GR30_9GAMM</name>
<comment type="caution">
    <text evidence="2">The sequence shown here is derived from an EMBL/GenBank/DDBJ whole genome shotgun (WGS) entry which is preliminary data.</text>
</comment>
<keyword evidence="1" id="KW-0812">Transmembrane</keyword>
<evidence type="ECO:0000313" key="3">
    <source>
        <dbReference type="Proteomes" id="UP000481739"/>
    </source>
</evidence>
<feature type="transmembrane region" description="Helical" evidence="1">
    <location>
        <begin position="214"/>
        <end position="235"/>
    </location>
</feature>
<dbReference type="AlphaFoldDB" id="A0A7C9GR30"/>
<accession>A0A7C9GR30</accession>
<dbReference type="EMBL" id="WHZZ01000010">
    <property type="protein sequence ID" value="MQL49879.1"/>
    <property type="molecule type" value="Genomic_DNA"/>
</dbReference>
<keyword evidence="1" id="KW-1133">Transmembrane helix</keyword>
<reference evidence="2 3" key="1">
    <citation type="journal article" date="2019" name="Nature">
        <title>A new antibiotic selectively kills Gram-negative pathogens.</title>
        <authorList>
            <person name="Imai Y."/>
            <person name="Meyer K.J."/>
            <person name="Iinishi A."/>
            <person name="Favre-Godal Q."/>
            <person name="Green R."/>
            <person name="Manuse S."/>
            <person name="Caboni M."/>
            <person name="Mori M."/>
            <person name="Niles S."/>
            <person name="Ghiglieri M."/>
            <person name="Honrao C."/>
            <person name="Ma X."/>
            <person name="Guo J.J."/>
            <person name="Makriyannis A."/>
            <person name="Linares-Otoya L."/>
            <person name="Boehringer N."/>
            <person name="Wuisan Z.G."/>
            <person name="Kaur H."/>
            <person name="Wu R."/>
            <person name="Mateus A."/>
            <person name="Typas A."/>
            <person name="Savitski M.M."/>
            <person name="Espinoza J.L."/>
            <person name="O'Rourke A."/>
            <person name="Nelson K.E."/>
            <person name="Hiller S."/>
            <person name="Noinaj N."/>
            <person name="Schaeberle T.F."/>
            <person name="D'Onofrio A."/>
            <person name="Lewis K."/>
        </authorList>
    </citation>
    <scope>NUCLEOTIDE SEQUENCE [LARGE SCALE GENOMIC DNA]</scope>
    <source>
        <strain evidence="2 3">HGB 1456</strain>
    </source>
</reference>
<evidence type="ECO:0000256" key="1">
    <source>
        <dbReference type="SAM" id="Phobius"/>
    </source>
</evidence>
<sequence>MGDFLKGHVGVDQLKPQHEFFDAIGLETQLRENTTYIALLSLEEAKSVLEDIGSPKPKSPLMKKVFSVADPISPYAGNIHDAFDFTNVVSEFKRLGIKATEYVGKNGQKYIKISGYAGVRKFITASRYGASNMKMISMGIGQQGINSGIVKGMKFCILFSAAYRTVEYIFKDEYTLADFLGNIAVDMAKTAVAAFASWAIGTVLSSFFVAGASIIVVAGIVVLVGLAAAIVLNYLDNKYQISEKVIKLIKEVYNRERAHEADFNNFLHDWGRYSCG</sequence>
<keyword evidence="1" id="KW-0472">Membrane</keyword>
<dbReference type="Proteomes" id="UP000481739">
    <property type="component" value="Unassembled WGS sequence"/>
</dbReference>